<dbReference type="InterPro" id="IPR041698">
    <property type="entry name" value="Methyltransf_25"/>
</dbReference>
<dbReference type="Gene3D" id="1.10.1660.10">
    <property type="match status" value="1"/>
</dbReference>
<dbReference type="PROSITE" id="PS50937">
    <property type="entry name" value="HTH_MERR_2"/>
    <property type="match status" value="1"/>
</dbReference>
<dbReference type="EMBL" id="JAOANI010000015">
    <property type="protein sequence ID" value="MCT7359077.1"/>
    <property type="molecule type" value="Genomic_DNA"/>
</dbReference>
<gene>
    <name evidence="3" type="ORF">NYR02_08600</name>
</gene>
<dbReference type="InterPro" id="IPR000551">
    <property type="entry name" value="MerR-type_HTH_dom"/>
</dbReference>
<keyword evidence="4" id="KW-1185">Reference proteome</keyword>
<dbReference type="PRINTS" id="PR00040">
    <property type="entry name" value="HTHMERR"/>
</dbReference>
<dbReference type="SUPFAM" id="SSF46955">
    <property type="entry name" value="Putative DNA-binding domain"/>
    <property type="match status" value="1"/>
</dbReference>
<reference evidence="3" key="1">
    <citation type="journal article" date="2022" name="Front. Microbiol.">
        <title>Genome-based taxonomic rearrangement of Oceanobacter-related bacteria including the description of Thalassolituus hydrocarbonoclasticus sp. nov. and Thalassolituus pacificus sp. nov. and emended description of the genus Thalassolituus.</title>
        <authorList>
            <person name="Dong C."/>
            <person name="Wei L."/>
            <person name="Wang J."/>
            <person name="Lai Q."/>
            <person name="Huang Z."/>
            <person name="Shao Z."/>
        </authorList>
    </citation>
    <scope>NUCLEOTIDE SEQUENCE</scope>
    <source>
        <strain evidence="3">59MF3M-4</strain>
    </source>
</reference>
<dbReference type="RefSeq" id="WP_260975960.1">
    <property type="nucleotide sequence ID" value="NZ_JAOANI010000015.1"/>
</dbReference>
<dbReference type="SMART" id="SM00422">
    <property type="entry name" value="HTH_MERR"/>
    <property type="match status" value="1"/>
</dbReference>
<dbReference type="InterPro" id="IPR009061">
    <property type="entry name" value="DNA-bd_dom_put_sf"/>
</dbReference>
<evidence type="ECO:0000256" key="1">
    <source>
        <dbReference type="ARBA" id="ARBA00023125"/>
    </source>
</evidence>
<dbReference type="AlphaFoldDB" id="A0A9X2WES5"/>
<dbReference type="Pfam" id="PF13411">
    <property type="entry name" value="MerR_1"/>
    <property type="match status" value="1"/>
</dbReference>
<dbReference type="Pfam" id="PF13649">
    <property type="entry name" value="Methyltransf_25"/>
    <property type="match status" value="1"/>
</dbReference>
<evidence type="ECO:0000313" key="4">
    <source>
        <dbReference type="Proteomes" id="UP001147830"/>
    </source>
</evidence>
<dbReference type="CDD" id="cd02440">
    <property type="entry name" value="AdoMet_MTases"/>
    <property type="match status" value="1"/>
</dbReference>
<reference evidence="3" key="2">
    <citation type="submission" date="2022-08" db="EMBL/GenBank/DDBJ databases">
        <authorList>
            <person name="Dong C."/>
        </authorList>
    </citation>
    <scope>NUCLEOTIDE SEQUENCE</scope>
    <source>
        <strain evidence="3">59MF3M-4</strain>
    </source>
</reference>
<comment type="caution">
    <text evidence="3">The sequence shown here is derived from an EMBL/GenBank/DDBJ whole genome shotgun (WGS) entry which is preliminary data.</text>
</comment>
<organism evidence="3 4">
    <name type="scientific">Thalassolituus pacificus</name>
    <dbReference type="NCBI Taxonomy" id="2975440"/>
    <lineage>
        <taxon>Bacteria</taxon>
        <taxon>Pseudomonadati</taxon>
        <taxon>Pseudomonadota</taxon>
        <taxon>Gammaproteobacteria</taxon>
        <taxon>Oceanospirillales</taxon>
        <taxon>Oceanospirillaceae</taxon>
        <taxon>Thalassolituus</taxon>
    </lineage>
</organism>
<feature type="domain" description="HTH merR-type" evidence="2">
    <location>
        <begin position="1"/>
        <end position="69"/>
    </location>
</feature>
<proteinExistence type="predicted"/>
<dbReference type="GO" id="GO:0003677">
    <property type="term" value="F:DNA binding"/>
    <property type="evidence" value="ECO:0007669"/>
    <property type="project" value="UniProtKB-KW"/>
</dbReference>
<protein>
    <submittedName>
        <fullName evidence="3">MerR family transcriptional regulator</fullName>
    </submittedName>
</protein>
<dbReference type="PANTHER" id="PTHR30204">
    <property type="entry name" value="REDOX-CYCLING DRUG-SENSING TRANSCRIPTIONAL ACTIVATOR SOXR"/>
    <property type="match status" value="1"/>
</dbReference>
<dbReference type="InterPro" id="IPR047057">
    <property type="entry name" value="MerR_fam"/>
</dbReference>
<dbReference type="InterPro" id="IPR029063">
    <property type="entry name" value="SAM-dependent_MTases_sf"/>
</dbReference>
<name>A0A9X2WES5_9GAMM</name>
<keyword evidence="1" id="KW-0238">DNA-binding</keyword>
<accession>A0A9X2WES5</accession>
<dbReference type="GO" id="GO:0003700">
    <property type="term" value="F:DNA-binding transcription factor activity"/>
    <property type="evidence" value="ECO:0007669"/>
    <property type="project" value="InterPro"/>
</dbReference>
<evidence type="ECO:0000259" key="2">
    <source>
        <dbReference type="PROSITE" id="PS50937"/>
    </source>
</evidence>
<dbReference type="SUPFAM" id="SSF53335">
    <property type="entry name" value="S-adenosyl-L-methionine-dependent methyltransferases"/>
    <property type="match status" value="1"/>
</dbReference>
<evidence type="ECO:0000313" key="3">
    <source>
        <dbReference type="EMBL" id="MCT7359077.1"/>
    </source>
</evidence>
<dbReference type="PANTHER" id="PTHR30204:SF97">
    <property type="entry name" value="MERR FAMILY REGULATORY PROTEIN"/>
    <property type="match status" value="1"/>
</dbReference>
<sequence>MYRISELANKAGLSRSTLLYYEKQGLLHGARQANGYRLYSDKDVQRLHLLQQLQAGGLTLKECKSFLDSKVERPLLEKRLQQLDEEIAGKQQARVLLAALLGEGSLRSWHQQTDQLAPDAHLDWLQQQGFNEKQALHLKWLSKDMNEHDRYMADFMTVFQTLERWGPGSDADSLKALSMLPVTPTNIIDIGCGKGFSTRLLAQHTQAQIVAVDNEQSALDELNTCITEQGLGDRVTLSCASMTELPFSAESFDCVWSETSAYIMGIEQALKQWRPLLKENGCMIISDLVWLNGNPSRYAKAFWKNEYPDMQTVTKRLTQMQQAGFEVIDHFTLSEQAWSDYYQPLKARVTELKPNMPDSPAIADIEREIACYEQHLGEFGYEMFVLKR</sequence>
<dbReference type="Proteomes" id="UP001147830">
    <property type="component" value="Unassembled WGS sequence"/>
</dbReference>
<dbReference type="Gene3D" id="3.40.50.150">
    <property type="entry name" value="Vaccinia Virus protein VP39"/>
    <property type="match status" value="1"/>
</dbReference>